<dbReference type="GO" id="GO:0046872">
    <property type="term" value="F:metal ion binding"/>
    <property type="evidence" value="ECO:0007669"/>
    <property type="project" value="UniProtKB-KW"/>
</dbReference>
<reference evidence="9" key="8">
    <citation type="journal article" date="2005" name="Science">
        <title>Antisense Transcription in the Mammalian Transcriptome.</title>
        <authorList>
            <consortium name="RIKEN Genome Exploration Research Group and Genome Science Group (Genome Network Project Core Group) and the FANTOM Consortium"/>
        </authorList>
    </citation>
    <scope>NUCLEOTIDE SEQUENCE</scope>
    <source>
        <strain evidence="9">C57BL/6J</strain>
        <tissue evidence="9">Hippocampus</tissue>
    </source>
</reference>
<evidence type="ECO:0000256" key="4">
    <source>
        <dbReference type="ARBA" id="ARBA00022723"/>
    </source>
</evidence>
<accession>Q3TPS7</accession>
<dbReference type="UCSC" id="uc009qsw.1">
    <property type="organism name" value="mouse"/>
</dbReference>
<proteinExistence type="evidence at transcript level"/>
<reference evidence="9" key="7">
    <citation type="journal article" date="2005" name="Science">
        <title>The Transcriptional Landscape of the Mammalian Genome.</title>
        <authorList>
            <consortium name="The FANTOM Consortium"/>
            <consortium name="Riken Genome Exploration Research Group and Genome Science Group (Genome Network Project Core Group)"/>
        </authorList>
    </citation>
    <scope>NUCLEOTIDE SEQUENCE</scope>
    <source>
        <strain evidence="9">C57BL/6J</strain>
        <tissue evidence="9">Hippocampus</tissue>
    </source>
</reference>
<keyword evidence="7" id="KW-1133">Transmembrane helix</keyword>
<keyword evidence="7" id="KW-0812">Transmembrane</keyword>
<dbReference type="InterPro" id="IPR000891">
    <property type="entry name" value="PYR_CT"/>
</dbReference>
<reference evidence="9" key="4">
    <citation type="journal article" date="2001" name="Nature">
        <title>Functional annotation of a full-length mouse cDNA collection.</title>
        <authorList>
            <consortium name="The RIKEN Genome Exploration Research Group Phase II Team and the FANTOM Consortium"/>
        </authorList>
    </citation>
    <scope>NUCLEOTIDE SEQUENCE</scope>
    <source>
        <strain evidence="9">C57BL/6J</strain>
        <tissue evidence="9">Hippocampus</tissue>
    </source>
</reference>
<dbReference type="UniPathway" id="UPA00896">
    <property type="reaction ID" value="UER00863"/>
</dbReference>
<dbReference type="Pfam" id="PF00682">
    <property type="entry name" value="HMGL-like"/>
    <property type="match status" value="1"/>
</dbReference>
<reference evidence="9" key="5">
    <citation type="journal article" date="2002" name="Nature">
        <title>Analysis of the mouse transcriptome based on functional annotation of 60,770 full-length cDNAs.</title>
        <authorList>
            <consortium name="The FANTOM Consortium and the RIKEN Genome Exploration Research Group Phase I and II Team"/>
        </authorList>
    </citation>
    <scope>NUCLEOTIDE SEQUENCE</scope>
    <source>
        <strain evidence="9">C57BL/6J</strain>
        <tissue evidence="9">Hippocampus</tissue>
    </source>
</reference>
<gene>
    <name evidence="10" type="primary">Hmgcll1</name>
</gene>
<evidence type="ECO:0000256" key="1">
    <source>
        <dbReference type="ARBA" id="ARBA00005143"/>
    </source>
</evidence>
<organism evidence="9">
    <name type="scientific">Mus musculus</name>
    <name type="common">Mouse</name>
    <dbReference type="NCBI Taxonomy" id="10090"/>
    <lineage>
        <taxon>Eukaryota</taxon>
        <taxon>Metazoa</taxon>
        <taxon>Chordata</taxon>
        <taxon>Craniata</taxon>
        <taxon>Vertebrata</taxon>
        <taxon>Euteleostomi</taxon>
        <taxon>Mammalia</taxon>
        <taxon>Eutheria</taxon>
        <taxon>Euarchontoglires</taxon>
        <taxon>Glires</taxon>
        <taxon>Rodentia</taxon>
        <taxon>Myomorpha</taxon>
        <taxon>Muroidea</taxon>
        <taxon>Muridae</taxon>
        <taxon>Murinae</taxon>
        <taxon>Mus</taxon>
        <taxon>Mus</taxon>
    </lineage>
</organism>
<evidence type="ECO:0000256" key="6">
    <source>
        <dbReference type="ARBA" id="ARBA00049877"/>
    </source>
</evidence>
<dbReference type="PANTHER" id="PTHR42738:SF5">
    <property type="entry name" value="3-HYDROXY-3-METHYLGLUTARYL-COA LYASE, CYTOPLASMIC"/>
    <property type="match status" value="1"/>
</dbReference>
<keyword evidence="7" id="KW-0472">Membrane</keyword>
<reference evidence="9" key="1">
    <citation type="journal article" date="1999" name="Methods Enzymol.">
        <title>High-efficiency full-length cDNA cloning.</title>
        <authorList>
            <person name="Carninci P."/>
            <person name="Hayashizaki Y."/>
        </authorList>
    </citation>
    <scope>NUCLEOTIDE SEQUENCE</scope>
    <source>
        <strain evidence="9">C57BL/6J</strain>
        <tissue evidence="9">Hippocampus</tissue>
    </source>
</reference>
<dbReference type="AlphaFoldDB" id="Q3TPS7"/>
<evidence type="ECO:0000313" key="10">
    <source>
        <dbReference type="MGI" id="MGI:2446108"/>
    </source>
</evidence>
<evidence type="ECO:0000256" key="5">
    <source>
        <dbReference type="ARBA" id="ARBA00023239"/>
    </source>
</evidence>
<protein>
    <recommendedName>
        <fullName evidence="3">hydroxymethylglutaryl-CoA lyase</fullName>
        <ecNumber evidence="3">4.1.3.4</ecNumber>
    </recommendedName>
</protein>
<dbReference type="EC" id="4.1.3.4" evidence="3"/>
<feature type="transmembrane region" description="Helical" evidence="7">
    <location>
        <begin position="183"/>
        <end position="204"/>
    </location>
</feature>
<dbReference type="InterPro" id="IPR043594">
    <property type="entry name" value="HMGL"/>
</dbReference>
<evidence type="ECO:0000256" key="7">
    <source>
        <dbReference type="SAM" id="Phobius"/>
    </source>
</evidence>
<dbReference type="AGR" id="MGI:2446108"/>
<feature type="domain" description="Pyruvate carboxyltransferase" evidence="8">
    <location>
        <begin position="48"/>
        <end position="179"/>
    </location>
</feature>
<sequence length="238" mass="26121">MGNLPSAAKHCLNYQQLLREHLWSGDSVAGALDAAQEASQLPGLPEYVKIVEVGPRDGLQNEKVIVPTDIKIELINQLSQTGLSVIEVTSFVSSRWVPQMADHAEVMRGIRQYPGVRYPVLTPNLQGFQHAVAAGATEIAVFGAASESFSKKNINCSIEESMGRFQEVISSARHMDIPVRGYLLMKPNSISFVSISLSLLVSHLGSSLKHIYHVHVMIYIIAFGPYLFILIISVITSH</sequence>
<evidence type="ECO:0000256" key="2">
    <source>
        <dbReference type="ARBA" id="ARBA00009405"/>
    </source>
</evidence>
<name>Q3TPS7_MOUSE</name>
<reference evidence="9" key="6">
    <citation type="submission" date="2004-04" db="EMBL/GenBank/DDBJ databases">
        <authorList>
            <person name="Arakawa T."/>
            <person name="Carninci P."/>
            <person name="Fukuda S."/>
            <person name="Hashizume W."/>
            <person name="Hayashida K."/>
            <person name="Hori F."/>
            <person name="Iida J."/>
            <person name="Imamura K."/>
            <person name="Imotani K."/>
            <person name="Itoh M."/>
            <person name="Kanagawa S."/>
            <person name="Kawai J."/>
            <person name="Kojima M."/>
            <person name="Konno H."/>
            <person name="Murata M."/>
            <person name="Nakamura M."/>
            <person name="Ninomiya N."/>
            <person name="Nishiyori H."/>
            <person name="Nomura K."/>
            <person name="Ohno M."/>
            <person name="Sakazume N."/>
            <person name="Sano H."/>
            <person name="Sasaki D."/>
            <person name="Shibata K."/>
            <person name="Shiraki T."/>
            <person name="Tagami M."/>
            <person name="Tagami Y."/>
            <person name="Waki K."/>
            <person name="Watahiki A."/>
            <person name="Muramatsu M."/>
            <person name="Hayashizaki Y."/>
        </authorList>
    </citation>
    <scope>NUCLEOTIDE SEQUENCE</scope>
    <source>
        <strain evidence="9">C57BL/6J</strain>
        <tissue evidence="9">Hippocampus</tissue>
    </source>
</reference>
<keyword evidence="5" id="KW-0456">Lyase</keyword>
<comment type="similarity">
    <text evidence="2">Belongs to the HMG-CoA lyase family.</text>
</comment>
<dbReference type="GO" id="GO:0004419">
    <property type="term" value="F:hydroxymethylglutaryl-CoA lyase activity"/>
    <property type="evidence" value="ECO:0007669"/>
    <property type="project" value="UniProtKB-EC"/>
</dbReference>
<evidence type="ECO:0000313" key="9">
    <source>
        <dbReference type="EMBL" id="BAE37658.1"/>
    </source>
</evidence>
<dbReference type="PANTHER" id="PTHR42738">
    <property type="entry name" value="HYDROXYMETHYLGLUTARYL-COA LYASE"/>
    <property type="match status" value="1"/>
</dbReference>
<reference evidence="9" key="3">
    <citation type="journal article" date="2000" name="Genome Res.">
        <title>RIKEN integrated sequence analysis (RISA) system--384-format sequencing pipeline with 384 multicapillary sequencer.</title>
        <authorList>
            <person name="Shibata K."/>
            <person name="Itoh M."/>
            <person name="Aizawa K."/>
            <person name="Nagaoka S."/>
            <person name="Sasaki N."/>
            <person name="Carninci P."/>
            <person name="Konno H."/>
            <person name="Akiyama J."/>
            <person name="Nishi K."/>
            <person name="Kitsunai T."/>
            <person name="Tashiro H."/>
            <person name="Itoh M."/>
            <person name="Sumi N."/>
            <person name="Ishii Y."/>
            <person name="Nakamura S."/>
            <person name="Hazama M."/>
            <person name="Nishine T."/>
            <person name="Harada A."/>
            <person name="Yamamoto R."/>
            <person name="Matsumoto H."/>
            <person name="Sakaguchi S."/>
            <person name="Ikegami T."/>
            <person name="Kashiwagi K."/>
            <person name="Fujiwake S."/>
            <person name="Inoue K."/>
            <person name="Togawa Y."/>
            <person name="Izawa M."/>
            <person name="Ohara E."/>
            <person name="Watahiki M."/>
            <person name="Yoneda Y."/>
            <person name="Ishikawa T."/>
            <person name="Ozawa K."/>
            <person name="Tanaka T."/>
            <person name="Matsuura S."/>
            <person name="Kawai J."/>
            <person name="Okazaki Y."/>
            <person name="Muramatsu M."/>
            <person name="Inoue Y."/>
            <person name="Kira A."/>
            <person name="Hayashizaki Y."/>
        </authorList>
    </citation>
    <scope>NUCLEOTIDE SEQUENCE</scope>
    <source>
        <strain evidence="9">C57BL/6J</strain>
        <tissue evidence="9">Hippocampus</tissue>
    </source>
</reference>
<dbReference type="SUPFAM" id="SSF51569">
    <property type="entry name" value="Aldolase"/>
    <property type="match status" value="1"/>
</dbReference>
<keyword evidence="4" id="KW-0479">Metal-binding</keyword>
<dbReference type="EMBL" id="AK164164">
    <property type="protein sequence ID" value="BAE37658.1"/>
    <property type="molecule type" value="mRNA"/>
</dbReference>
<dbReference type="InterPro" id="IPR013785">
    <property type="entry name" value="Aldolase_TIM"/>
</dbReference>
<comment type="pathway">
    <text evidence="1">Metabolic intermediate metabolism; (S)-3-hydroxy-3-methylglutaryl-CoA degradation; acetoacetate from (S)-3-hydroxy-3-methylglutaryl-CoA: step 1/1.</text>
</comment>
<feature type="transmembrane region" description="Helical" evidence="7">
    <location>
        <begin position="216"/>
        <end position="235"/>
    </location>
</feature>
<evidence type="ECO:0000256" key="3">
    <source>
        <dbReference type="ARBA" id="ARBA00012910"/>
    </source>
</evidence>
<evidence type="ECO:0000259" key="8">
    <source>
        <dbReference type="Pfam" id="PF00682"/>
    </source>
</evidence>
<dbReference type="Gene3D" id="3.20.20.70">
    <property type="entry name" value="Aldolase class I"/>
    <property type="match status" value="1"/>
</dbReference>
<reference evidence="9" key="2">
    <citation type="journal article" date="2000" name="Genome Res.">
        <title>Normalization and subtraction of cap-trapper-selected cDNAs to prepare full-length cDNA libraries for rapid discovery of new genes.</title>
        <authorList>
            <person name="Carninci P."/>
            <person name="Shibata Y."/>
            <person name="Hayatsu N."/>
            <person name="Sugahara Y."/>
            <person name="Shibata K."/>
            <person name="Itoh M."/>
            <person name="Konno H."/>
            <person name="Okazaki Y."/>
            <person name="Muramatsu M."/>
            <person name="Hayashizaki Y."/>
        </authorList>
    </citation>
    <scope>NUCLEOTIDE SEQUENCE</scope>
    <source>
        <strain evidence="9">C57BL/6J</strain>
        <tissue evidence="9">Hippocampus</tissue>
    </source>
</reference>
<comment type="catalytic activity">
    <reaction evidence="6">
        <text>(3S)-3-hydroxy-3-methylglutaryl-CoA = acetoacetate + acetyl-CoA</text>
        <dbReference type="Rhea" id="RHEA:24404"/>
        <dbReference type="ChEBI" id="CHEBI:13705"/>
        <dbReference type="ChEBI" id="CHEBI:43074"/>
        <dbReference type="ChEBI" id="CHEBI:57288"/>
        <dbReference type="EC" id="4.1.3.4"/>
    </reaction>
</comment>
<dbReference type="MGI" id="MGI:2446108">
    <property type="gene designation" value="Hmgcll1"/>
</dbReference>